<dbReference type="GO" id="GO:0019509">
    <property type="term" value="P:L-methionine salvage from methylthioadenosine"/>
    <property type="evidence" value="ECO:0007669"/>
    <property type="project" value="UniProtKB-UniPathway"/>
</dbReference>
<dbReference type="GO" id="GO:0009164">
    <property type="term" value="P:nucleoside catabolic process"/>
    <property type="evidence" value="ECO:0007669"/>
    <property type="project" value="InterPro"/>
</dbReference>
<protein>
    <recommendedName>
        <fullName evidence="2">adenosylhomocysteine nucleosidase</fullName>
        <ecNumber evidence="2">3.2.2.9</ecNumber>
    </recommendedName>
</protein>
<dbReference type="AlphaFoldDB" id="A0A4R3YJH7"/>
<dbReference type="InterPro" id="IPR000845">
    <property type="entry name" value="Nucleoside_phosphorylase_d"/>
</dbReference>
<comment type="pathway">
    <text evidence="1">Amino-acid biosynthesis; L-methionine biosynthesis via salvage pathway; S-methyl-5-thio-alpha-D-ribose 1-phosphate from S-methyl-5'-thioadenosine (hydrolase route): step 1/2.</text>
</comment>
<dbReference type="Proteomes" id="UP000295515">
    <property type="component" value="Unassembled WGS sequence"/>
</dbReference>
<evidence type="ECO:0000256" key="5">
    <source>
        <dbReference type="ARBA" id="ARBA00023167"/>
    </source>
</evidence>
<dbReference type="NCBIfam" id="TIGR01704">
    <property type="entry name" value="MTA_SAH-Nsdase"/>
    <property type="match status" value="1"/>
</dbReference>
<dbReference type="CDD" id="cd09008">
    <property type="entry name" value="MTAN"/>
    <property type="match status" value="1"/>
</dbReference>
<dbReference type="PANTHER" id="PTHR46832:SF1">
    <property type="entry name" value="5'-METHYLTHIOADENOSINE_S-ADENOSYLHOMOCYSTEINE NUCLEOSIDASE"/>
    <property type="match status" value="1"/>
</dbReference>
<name>A0A4R3YJH7_9FIRM</name>
<dbReference type="SUPFAM" id="SSF53167">
    <property type="entry name" value="Purine and uridine phosphorylases"/>
    <property type="match status" value="1"/>
</dbReference>
<dbReference type="RefSeq" id="WP_066450630.1">
    <property type="nucleotide sequence ID" value="NZ_CAUWFI010000001.1"/>
</dbReference>
<proteinExistence type="predicted"/>
<evidence type="ECO:0000259" key="7">
    <source>
        <dbReference type="Pfam" id="PF01048"/>
    </source>
</evidence>
<organism evidence="8 9">
    <name type="scientific">Longibaculum muris</name>
    <dbReference type="NCBI Taxonomy" id="1796628"/>
    <lineage>
        <taxon>Bacteria</taxon>
        <taxon>Bacillati</taxon>
        <taxon>Bacillota</taxon>
        <taxon>Erysipelotrichia</taxon>
        <taxon>Erysipelotrichales</taxon>
        <taxon>Coprobacillaceae</taxon>
        <taxon>Longibaculum</taxon>
    </lineage>
</organism>
<dbReference type="FunFam" id="3.40.50.1580:FF:000001">
    <property type="entry name" value="MTA/SAH nucleosidase family protein"/>
    <property type="match status" value="1"/>
</dbReference>
<dbReference type="GO" id="GO:0008930">
    <property type="term" value="F:methylthioadenosine nucleosidase activity"/>
    <property type="evidence" value="ECO:0007669"/>
    <property type="project" value="InterPro"/>
</dbReference>
<comment type="caution">
    <text evidence="8">The sequence shown here is derived from an EMBL/GenBank/DDBJ whole genome shotgun (WGS) entry which is preliminary data.</text>
</comment>
<dbReference type="GeneID" id="98916671"/>
<dbReference type="EMBL" id="SMCQ01000031">
    <property type="protein sequence ID" value="TCV91528.1"/>
    <property type="molecule type" value="Genomic_DNA"/>
</dbReference>
<feature type="domain" description="Nucleoside phosphorylase" evidence="7">
    <location>
        <begin position="2"/>
        <end position="222"/>
    </location>
</feature>
<evidence type="ECO:0000313" key="9">
    <source>
        <dbReference type="Proteomes" id="UP000295515"/>
    </source>
</evidence>
<evidence type="ECO:0000256" key="4">
    <source>
        <dbReference type="ARBA" id="ARBA00022801"/>
    </source>
</evidence>
<evidence type="ECO:0000313" key="8">
    <source>
        <dbReference type="EMBL" id="TCV91528.1"/>
    </source>
</evidence>
<reference evidence="8 9" key="1">
    <citation type="submission" date="2019-03" db="EMBL/GenBank/DDBJ databases">
        <title>Genomic Encyclopedia of Type Strains, Phase IV (KMG-IV): sequencing the most valuable type-strain genomes for metagenomic binning, comparative biology and taxonomic classification.</title>
        <authorList>
            <person name="Goeker M."/>
        </authorList>
    </citation>
    <scope>NUCLEOTIDE SEQUENCE [LARGE SCALE GENOMIC DNA]</scope>
    <source>
        <strain evidence="8 9">DSM 29487</strain>
    </source>
</reference>
<accession>A0A4R3YJH7</accession>
<dbReference type="UniPathway" id="UPA00904">
    <property type="reaction ID" value="UER00871"/>
</dbReference>
<dbReference type="GO" id="GO:0005829">
    <property type="term" value="C:cytosol"/>
    <property type="evidence" value="ECO:0007669"/>
    <property type="project" value="TreeGrafter"/>
</dbReference>
<evidence type="ECO:0000256" key="3">
    <source>
        <dbReference type="ARBA" id="ARBA00022605"/>
    </source>
</evidence>
<keyword evidence="5" id="KW-0486">Methionine biosynthesis</keyword>
<keyword evidence="3" id="KW-0028">Amino-acid biosynthesis</keyword>
<dbReference type="Gene3D" id="3.40.50.1580">
    <property type="entry name" value="Nucleoside phosphorylase domain"/>
    <property type="match status" value="1"/>
</dbReference>
<evidence type="ECO:0000256" key="6">
    <source>
        <dbReference type="ARBA" id="ARBA00050313"/>
    </source>
</evidence>
<gene>
    <name evidence="8" type="ORF">EDD60_13123</name>
</gene>
<evidence type="ECO:0000256" key="2">
    <source>
        <dbReference type="ARBA" id="ARBA00011974"/>
    </source>
</evidence>
<sequence>MIGIIGAMEEEVAEILKLVEIYEKKDYQGYTFYEGVMNYHQVVVLQGGIGKVNAAISTTLLLTHYDIDVVINIGSAGGLHKDQNVGDVVISSGVIHHDVDVTAFGRALGEVPGMPCIFLPDEKLLTCVQGILQEQKIPSHVGLIASGDQFIARKEQVAAIQKAFPEAMCAEMEAASIAQVCHVFNKRFIITRSLSDVFDKGESPMQFDEYLKKASIASAKMCYEIVSTF</sequence>
<comment type="catalytic activity">
    <reaction evidence="6">
        <text>5'-deoxyadenosine + H2O = 5-deoxy-D-ribose + adenine</text>
        <dbReference type="Rhea" id="RHEA:29859"/>
        <dbReference type="ChEBI" id="CHEBI:15377"/>
        <dbReference type="ChEBI" id="CHEBI:16708"/>
        <dbReference type="ChEBI" id="CHEBI:17319"/>
        <dbReference type="ChEBI" id="CHEBI:149540"/>
        <dbReference type="EC" id="3.2.2.9"/>
    </reaction>
    <physiologicalReaction direction="left-to-right" evidence="6">
        <dbReference type="Rhea" id="RHEA:29860"/>
    </physiologicalReaction>
</comment>
<evidence type="ECO:0000256" key="1">
    <source>
        <dbReference type="ARBA" id="ARBA00004945"/>
    </source>
</evidence>
<dbReference type="GO" id="GO:0019284">
    <property type="term" value="P:L-methionine salvage from S-adenosylmethionine"/>
    <property type="evidence" value="ECO:0007669"/>
    <property type="project" value="TreeGrafter"/>
</dbReference>
<dbReference type="EC" id="3.2.2.9" evidence="2"/>
<keyword evidence="9" id="KW-1185">Reference proteome</keyword>
<dbReference type="InterPro" id="IPR035994">
    <property type="entry name" value="Nucleoside_phosphorylase_sf"/>
</dbReference>
<dbReference type="GO" id="GO:0008782">
    <property type="term" value="F:adenosylhomocysteine nucleosidase activity"/>
    <property type="evidence" value="ECO:0007669"/>
    <property type="project" value="UniProtKB-EC"/>
</dbReference>
<dbReference type="NCBIfam" id="NF004079">
    <property type="entry name" value="PRK05584.1"/>
    <property type="match status" value="1"/>
</dbReference>
<dbReference type="Pfam" id="PF01048">
    <property type="entry name" value="PNP_UDP_1"/>
    <property type="match status" value="1"/>
</dbReference>
<keyword evidence="4" id="KW-0378">Hydrolase</keyword>
<dbReference type="PANTHER" id="PTHR46832">
    <property type="entry name" value="5'-METHYLTHIOADENOSINE/S-ADENOSYLHOMOCYSTEINE NUCLEOSIDASE"/>
    <property type="match status" value="1"/>
</dbReference>
<dbReference type="InterPro" id="IPR010049">
    <property type="entry name" value="MTA_SAH_Nsdase"/>
</dbReference>